<dbReference type="InterPro" id="IPR008969">
    <property type="entry name" value="CarboxyPept-like_regulatory"/>
</dbReference>
<dbReference type="PROSITE" id="PS52016">
    <property type="entry name" value="TONB_DEPENDENT_REC_3"/>
    <property type="match status" value="1"/>
</dbReference>
<gene>
    <name evidence="5" type="ORF">H9928_11740</name>
</gene>
<comment type="caution">
    <text evidence="5">The sequence shown here is derived from an EMBL/GenBank/DDBJ whole genome shotgun (WGS) entry which is preliminary data.</text>
</comment>
<protein>
    <submittedName>
        <fullName evidence="5">TonB-dependent receptor plug domain-containing protein</fullName>
    </submittedName>
</protein>
<dbReference type="AlphaFoldDB" id="A0A948X3J4"/>
<comment type="subcellular location">
    <subcellularLocation>
        <location evidence="2">Cell outer membrane</location>
        <topology evidence="2">Multi-pass membrane protein</topology>
    </subcellularLocation>
</comment>
<dbReference type="GO" id="GO:0015344">
    <property type="term" value="F:siderophore uptake transmembrane transporter activity"/>
    <property type="evidence" value="ECO:0007669"/>
    <property type="project" value="TreeGrafter"/>
</dbReference>
<proteinExistence type="inferred from homology"/>
<dbReference type="Gene3D" id="2.170.130.10">
    <property type="entry name" value="TonB-dependent receptor, plug domain"/>
    <property type="match status" value="1"/>
</dbReference>
<dbReference type="PANTHER" id="PTHR30069:SF29">
    <property type="entry name" value="HEMOGLOBIN AND HEMOGLOBIN-HAPTOGLOBIN-BINDING PROTEIN 1-RELATED"/>
    <property type="match status" value="1"/>
</dbReference>
<dbReference type="NCBIfam" id="TIGR04057">
    <property type="entry name" value="SusC_RagA_signa"/>
    <property type="match status" value="1"/>
</dbReference>
<keyword evidence="1 3" id="KW-0732">Signal</keyword>
<reference evidence="5" key="2">
    <citation type="submission" date="2021-04" db="EMBL/GenBank/DDBJ databases">
        <authorList>
            <person name="Gilroy R."/>
        </authorList>
    </citation>
    <scope>NUCLEOTIDE SEQUENCE</scope>
    <source>
        <strain evidence="5">8470</strain>
    </source>
</reference>
<dbReference type="Gene3D" id="3.55.50.30">
    <property type="match status" value="1"/>
</dbReference>
<sequence length="347" mass="36455">MKNLSDYLKASLCTTAFSTALLAPIGAQANDNSVVVRGTGMSVAKAIEQIEKSTDYTFFYKESDLSSISSNDIDLNGNIYEVLAAMFDGNGIDYVVKGNEIILRRTPEEKSNASMQQAGEQITVNGVVTDNMGPVIGATVAVKDNASLGTITDLDGRFSLSVPKGSTLVISFIGFTTQEVKVTGTSVRVKLVEDSKTLDEVVVVGFGTQKKANLTGSLTTVDMEELTANRPLSTVSDALQGAVPGLVVSSGGNAAGTSKSFQLRGAYSIGIQNSDGSYGNTVAPLVLIDNVEGSMDFLNPEDIETITVLKDAASTAIYGARAAGGVILITTKRPKGETKFTLNYNNN</sequence>
<feature type="domain" description="TonB-dependent receptor plug" evidence="4">
    <location>
        <begin position="211"/>
        <end position="326"/>
    </location>
</feature>
<dbReference type="PANTHER" id="PTHR30069">
    <property type="entry name" value="TONB-DEPENDENT OUTER MEMBRANE RECEPTOR"/>
    <property type="match status" value="1"/>
</dbReference>
<name>A0A948X3J4_9BACT</name>
<keyword evidence="2" id="KW-0812">Transmembrane</keyword>
<evidence type="ECO:0000313" key="6">
    <source>
        <dbReference type="Proteomes" id="UP000784286"/>
    </source>
</evidence>
<dbReference type="Pfam" id="PF13715">
    <property type="entry name" value="CarbopepD_reg_2"/>
    <property type="match status" value="1"/>
</dbReference>
<evidence type="ECO:0000256" key="2">
    <source>
        <dbReference type="PROSITE-ProRule" id="PRU01360"/>
    </source>
</evidence>
<organism evidence="5 6">
    <name type="scientific">Candidatus Phocaeicola excrementipullorum</name>
    <dbReference type="NCBI Taxonomy" id="2838731"/>
    <lineage>
        <taxon>Bacteria</taxon>
        <taxon>Pseudomonadati</taxon>
        <taxon>Bacteroidota</taxon>
        <taxon>Bacteroidia</taxon>
        <taxon>Bacteroidales</taxon>
        <taxon>Bacteroidaceae</taxon>
        <taxon>Phocaeicola</taxon>
    </lineage>
</organism>
<dbReference type="InterPro" id="IPR012910">
    <property type="entry name" value="Plug_dom"/>
</dbReference>
<keyword evidence="2" id="KW-0998">Cell outer membrane</keyword>
<evidence type="ECO:0000313" key="5">
    <source>
        <dbReference type="EMBL" id="MBU3857190.1"/>
    </source>
</evidence>
<dbReference type="GO" id="GO:0009279">
    <property type="term" value="C:cell outer membrane"/>
    <property type="evidence" value="ECO:0007669"/>
    <property type="project" value="UniProtKB-SubCell"/>
</dbReference>
<evidence type="ECO:0000256" key="1">
    <source>
        <dbReference type="ARBA" id="ARBA00022729"/>
    </source>
</evidence>
<keyword evidence="2" id="KW-0472">Membrane</keyword>
<dbReference type="Gene3D" id="2.60.40.1120">
    <property type="entry name" value="Carboxypeptidase-like, regulatory domain"/>
    <property type="match status" value="1"/>
</dbReference>
<keyword evidence="2" id="KW-0813">Transport</keyword>
<feature type="chain" id="PRO_5038129576" evidence="3">
    <location>
        <begin position="30"/>
        <end position="347"/>
    </location>
</feature>
<dbReference type="Pfam" id="PF07715">
    <property type="entry name" value="Plug"/>
    <property type="match status" value="1"/>
</dbReference>
<keyword evidence="2" id="KW-1134">Transmembrane beta strand</keyword>
<dbReference type="SUPFAM" id="SSF49464">
    <property type="entry name" value="Carboxypeptidase regulatory domain-like"/>
    <property type="match status" value="1"/>
</dbReference>
<comment type="similarity">
    <text evidence="2">Belongs to the TonB-dependent receptor family.</text>
</comment>
<evidence type="ECO:0000259" key="4">
    <source>
        <dbReference type="Pfam" id="PF07715"/>
    </source>
</evidence>
<dbReference type="InterPro" id="IPR023997">
    <property type="entry name" value="TonB-dep_OMP_SusC/RagA_CS"/>
</dbReference>
<dbReference type="GO" id="GO:0044718">
    <property type="term" value="P:siderophore transmembrane transport"/>
    <property type="evidence" value="ECO:0007669"/>
    <property type="project" value="TreeGrafter"/>
</dbReference>
<feature type="signal peptide" evidence="3">
    <location>
        <begin position="1"/>
        <end position="29"/>
    </location>
</feature>
<dbReference type="InterPro" id="IPR039426">
    <property type="entry name" value="TonB-dep_rcpt-like"/>
</dbReference>
<dbReference type="EMBL" id="JAHLFJ010000107">
    <property type="protein sequence ID" value="MBU3857190.1"/>
    <property type="molecule type" value="Genomic_DNA"/>
</dbReference>
<dbReference type="InterPro" id="IPR037066">
    <property type="entry name" value="Plug_dom_sf"/>
</dbReference>
<dbReference type="SUPFAM" id="SSF56935">
    <property type="entry name" value="Porins"/>
    <property type="match status" value="1"/>
</dbReference>
<accession>A0A948X3J4</accession>
<evidence type="ECO:0000256" key="3">
    <source>
        <dbReference type="SAM" id="SignalP"/>
    </source>
</evidence>
<keyword evidence="5" id="KW-0675">Receptor</keyword>
<dbReference type="Proteomes" id="UP000784286">
    <property type="component" value="Unassembled WGS sequence"/>
</dbReference>
<reference evidence="5" key="1">
    <citation type="journal article" date="2021" name="PeerJ">
        <title>Extensive microbial diversity within the chicken gut microbiome revealed by metagenomics and culture.</title>
        <authorList>
            <person name="Gilroy R."/>
            <person name="Ravi A."/>
            <person name="Getino M."/>
            <person name="Pursley I."/>
            <person name="Horton D.L."/>
            <person name="Alikhan N.F."/>
            <person name="Baker D."/>
            <person name="Gharbi K."/>
            <person name="Hall N."/>
            <person name="Watson M."/>
            <person name="Adriaenssens E.M."/>
            <person name="Foster-Nyarko E."/>
            <person name="Jarju S."/>
            <person name="Secka A."/>
            <person name="Antonio M."/>
            <person name="Oren A."/>
            <person name="Chaudhuri R.R."/>
            <person name="La Ragione R."/>
            <person name="Hildebrand F."/>
            <person name="Pallen M.J."/>
        </authorList>
    </citation>
    <scope>NUCLEOTIDE SEQUENCE</scope>
    <source>
        <strain evidence="5">8470</strain>
    </source>
</reference>